<gene>
    <name evidence="7" type="ORF">P1J78_17910</name>
</gene>
<keyword evidence="5" id="KW-1133">Transmembrane helix</keyword>
<dbReference type="PANTHER" id="PTHR12358:SF54">
    <property type="entry name" value="SPHINGOSINE KINASE RELATED PROTEIN"/>
    <property type="match status" value="1"/>
</dbReference>
<keyword evidence="5" id="KW-0812">Transmembrane</keyword>
<dbReference type="Pfam" id="PF19279">
    <property type="entry name" value="YegS_C"/>
    <property type="match status" value="1"/>
</dbReference>
<dbReference type="RefSeq" id="WP_275568772.1">
    <property type="nucleotide sequence ID" value="NZ_JARGYC010000056.1"/>
</dbReference>
<dbReference type="Gene3D" id="2.60.200.40">
    <property type="match status" value="1"/>
</dbReference>
<evidence type="ECO:0000256" key="1">
    <source>
        <dbReference type="ARBA" id="ARBA00022679"/>
    </source>
</evidence>
<dbReference type="InterPro" id="IPR017438">
    <property type="entry name" value="ATP-NAD_kinase_N"/>
</dbReference>
<keyword evidence="5" id="KW-0472">Membrane</keyword>
<evidence type="ECO:0000256" key="5">
    <source>
        <dbReference type="SAM" id="Phobius"/>
    </source>
</evidence>
<dbReference type="InterPro" id="IPR016064">
    <property type="entry name" value="NAD/diacylglycerol_kinase_sf"/>
</dbReference>
<evidence type="ECO:0000256" key="3">
    <source>
        <dbReference type="ARBA" id="ARBA00022777"/>
    </source>
</evidence>
<dbReference type="SUPFAM" id="SSF111331">
    <property type="entry name" value="NAD kinase/diacylglycerol kinase-like"/>
    <property type="match status" value="1"/>
</dbReference>
<comment type="caution">
    <text evidence="7">The sequence shown here is derived from an EMBL/GenBank/DDBJ whole genome shotgun (WGS) entry which is preliminary data.</text>
</comment>
<evidence type="ECO:0000313" key="7">
    <source>
        <dbReference type="EMBL" id="MDF0602618.1"/>
    </source>
</evidence>
<dbReference type="InterPro" id="IPR045540">
    <property type="entry name" value="YegS/DAGK_C"/>
</dbReference>
<dbReference type="PANTHER" id="PTHR12358">
    <property type="entry name" value="SPHINGOSINE KINASE"/>
    <property type="match status" value="1"/>
</dbReference>
<keyword evidence="2" id="KW-0547">Nucleotide-binding</keyword>
<keyword evidence="3 7" id="KW-0418">Kinase</keyword>
<keyword evidence="1" id="KW-0808">Transferase</keyword>
<dbReference type="Gene3D" id="3.40.50.10330">
    <property type="entry name" value="Probable inorganic polyphosphate/atp-NAD kinase, domain 1"/>
    <property type="match status" value="1"/>
</dbReference>
<evidence type="ECO:0000313" key="8">
    <source>
        <dbReference type="Proteomes" id="UP001220964"/>
    </source>
</evidence>
<dbReference type="Proteomes" id="UP001220964">
    <property type="component" value="Unassembled WGS sequence"/>
</dbReference>
<accession>A0AAE3TA93</accession>
<dbReference type="PROSITE" id="PS50146">
    <property type="entry name" value="DAGK"/>
    <property type="match status" value="1"/>
</dbReference>
<evidence type="ECO:0000259" key="6">
    <source>
        <dbReference type="PROSITE" id="PS50146"/>
    </source>
</evidence>
<dbReference type="GO" id="GO:0005524">
    <property type="term" value="F:ATP binding"/>
    <property type="evidence" value="ECO:0007669"/>
    <property type="project" value="UniProtKB-KW"/>
</dbReference>
<dbReference type="EMBL" id="JARGYC010000056">
    <property type="protein sequence ID" value="MDF0602618.1"/>
    <property type="molecule type" value="Genomic_DNA"/>
</dbReference>
<reference evidence="7" key="1">
    <citation type="submission" date="2023-03" db="EMBL/GenBank/DDBJ databases">
        <title>Multiphase analysis and comparison of six strains from genera Psychromarinibacter, Lutimaribacter, and Maritimibacter, including a novel species: Psychromarinibacter sediminicola sp. nov.</title>
        <authorList>
            <person name="Wang Y.-H."/>
            <person name="Ye M.-Q."/>
            <person name="Du Z.-J."/>
        </authorList>
    </citation>
    <scope>NUCLEOTIDE SEQUENCE</scope>
    <source>
        <strain evidence="7">C21-152</strain>
    </source>
</reference>
<dbReference type="InterPro" id="IPR001206">
    <property type="entry name" value="Diacylglycerol_kinase_cat_dom"/>
</dbReference>
<dbReference type="SMART" id="SM00046">
    <property type="entry name" value="DAGKc"/>
    <property type="match status" value="1"/>
</dbReference>
<dbReference type="GO" id="GO:0016301">
    <property type="term" value="F:kinase activity"/>
    <property type="evidence" value="ECO:0007669"/>
    <property type="project" value="UniProtKB-KW"/>
</dbReference>
<name>A0AAE3TA93_9RHOB</name>
<dbReference type="Pfam" id="PF00781">
    <property type="entry name" value="DAGK_cat"/>
    <property type="match status" value="1"/>
</dbReference>
<feature type="transmembrane region" description="Helical" evidence="5">
    <location>
        <begin position="160"/>
        <end position="179"/>
    </location>
</feature>
<keyword evidence="4" id="KW-0067">ATP-binding</keyword>
<evidence type="ECO:0000256" key="4">
    <source>
        <dbReference type="ARBA" id="ARBA00022840"/>
    </source>
</evidence>
<feature type="domain" description="DAGKc" evidence="6">
    <location>
        <begin position="6"/>
        <end position="136"/>
    </location>
</feature>
<protein>
    <submittedName>
        <fullName evidence="7">Diacylglycerol kinase family protein</fullName>
    </submittedName>
</protein>
<dbReference type="InterPro" id="IPR050187">
    <property type="entry name" value="Lipid_Phosphate_FormReg"/>
</dbReference>
<proteinExistence type="predicted"/>
<organism evidence="7 8">
    <name type="scientific">Psychromarinibacter sediminicola</name>
    <dbReference type="NCBI Taxonomy" id="3033385"/>
    <lineage>
        <taxon>Bacteria</taxon>
        <taxon>Pseudomonadati</taxon>
        <taxon>Pseudomonadota</taxon>
        <taxon>Alphaproteobacteria</taxon>
        <taxon>Rhodobacterales</taxon>
        <taxon>Paracoccaceae</taxon>
        <taxon>Psychromarinibacter</taxon>
    </lineage>
</organism>
<dbReference type="AlphaFoldDB" id="A0AAE3TA93"/>
<sequence length="307" mass="33543">MPPDRTRQGRTVAIVNPGSGSDDIDALIGSVSRFFDSAATPGDVRMVGARDDIAQMARRAVDEGAATVVAVGGDGTVSTVAEILAGTGTALGVVPAGTFNYFARGLGVPQDPEAALQAIAEGTVRPVTLGRINGRVFLNNASVGIYSRIRRQRERTYRRFGRSRLAAYWSVLAAIVRIYRPMRLRLTVDGHERRLKSSLVFVANSAYQIEQFGMDGADAVRAGLLAVYVSRDTGRWHLIKQAVRLALNGIQRGRDFELITGREIVLDTRRPWHHVVRDGELARLRGPFRFESDPQALRVIVPKDTAP</sequence>
<keyword evidence="8" id="KW-1185">Reference proteome</keyword>
<evidence type="ECO:0000256" key="2">
    <source>
        <dbReference type="ARBA" id="ARBA00022741"/>
    </source>
</evidence>